<organism evidence="1">
    <name type="scientific">Helicobacter acinonychis</name>
    <name type="common">Helicobacter acinonyx</name>
    <dbReference type="NCBI Taxonomy" id="212"/>
    <lineage>
        <taxon>Bacteria</taxon>
        <taxon>Pseudomonadati</taxon>
        <taxon>Campylobacterota</taxon>
        <taxon>Epsilonproteobacteria</taxon>
        <taxon>Campylobacterales</taxon>
        <taxon>Helicobacteraceae</taxon>
        <taxon>Helicobacter</taxon>
    </lineage>
</organism>
<evidence type="ECO:0000313" key="3">
    <source>
        <dbReference type="EMBL" id="SFZ70923.1"/>
    </source>
</evidence>
<dbReference type="AlphaFoldDB" id="A0A1M4NFH6"/>
<name>A0A1M4NFH6_HELAC</name>
<sequence length="49" mass="5548">MSGASQVNNFTYGVGFDALYNFYESKKGYNTAELFSEHEYKLFPNASPI</sequence>
<protein>
    <submittedName>
        <fullName evidence="2">OMP640</fullName>
    </submittedName>
    <submittedName>
        <fullName evidence="3">OMP807</fullName>
    </submittedName>
    <submittedName>
        <fullName evidence="1">OMP954</fullName>
    </submittedName>
</protein>
<evidence type="ECO:0000313" key="2">
    <source>
        <dbReference type="EMBL" id="SFZ70590.1"/>
    </source>
</evidence>
<dbReference type="EMBL" id="LT632760">
    <property type="protein sequence ID" value="SFZ70536.1"/>
    <property type="molecule type" value="Genomic_DNA"/>
</dbReference>
<gene>
    <name evidence="1" type="primary">omp954</name>
    <name evidence="2" type="synonym">omp640</name>
    <name evidence="3" type="synonym">omp807</name>
</gene>
<dbReference type="EMBL" id="LT632785">
    <property type="protein sequence ID" value="SFZ70590.1"/>
    <property type="molecule type" value="Genomic_DNA"/>
</dbReference>
<dbReference type="EMBL" id="LT632955">
    <property type="protein sequence ID" value="SFZ70923.1"/>
    <property type="molecule type" value="Genomic_DNA"/>
</dbReference>
<dbReference type="InterPro" id="IPR002718">
    <property type="entry name" value="OMP_Helicobacter"/>
</dbReference>
<evidence type="ECO:0000313" key="1">
    <source>
        <dbReference type="EMBL" id="SFZ70536.1"/>
    </source>
</evidence>
<dbReference type="Pfam" id="PF01856">
    <property type="entry name" value="HP_OMP"/>
    <property type="match status" value="1"/>
</dbReference>
<accession>A0A1M4NFH6</accession>
<reference evidence="1" key="1">
    <citation type="submission" date="2016-10" db="EMBL/GenBank/DDBJ databases">
        <title>Proteomic and phylogenetic analysis of the outer membrane protein repertoire of gastric Helicobacter species.</title>
        <authorList>
            <person name="Joosten M."/>
        </authorList>
    </citation>
    <scope>NUCLEOTIDE SEQUENCE</scope>
    <source>
        <strain evidence="1">Acino1</strain>
        <strain evidence="2">Acino2</strain>
        <strain evidence="3">Acino4</strain>
    </source>
</reference>
<proteinExistence type="predicted"/>